<dbReference type="NCBIfam" id="NF000942">
    <property type="entry name" value="PRK00094.1-4"/>
    <property type="match status" value="1"/>
</dbReference>
<dbReference type="PRINTS" id="PR00077">
    <property type="entry name" value="GPDHDRGNASE"/>
</dbReference>
<dbReference type="FunFam" id="1.10.1040.10:FF:000001">
    <property type="entry name" value="Glycerol-3-phosphate dehydrogenase [NAD(P)+]"/>
    <property type="match status" value="1"/>
</dbReference>
<feature type="binding site" evidence="13">
    <location>
        <position position="31"/>
    </location>
    <ligand>
        <name>NADPH</name>
        <dbReference type="ChEBI" id="CHEBI:57783"/>
    </ligand>
</feature>
<evidence type="ECO:0000256" key="2">
    <source>
        <dbReference type="ARBA" id="ARBA00022516"/>
    </source>
</evidence>
<dbReference type="InterPro" id="IPR013328">
    <property type="entry name" value="6PGD_dom2"/>
</dbReference>
<keyword evidence="8 13" id="KW-1208">Phospholipid metabolism</keyword>
<feature type="binding site" evidence="13">
    <location>
        <position position="252"/>
    </location>
    <ligand>
        <name>sn-glycerol 3-phosphate</name>
        <dbReference type="ChEBI" id="CHEBI:57597"/>
    </ligand>
</feature>
<gene>
    <name evidence="13" type="primary">gpsA</name>
    <name evidence="20" type="ORF">KHX13_05055</name>
</gene>
<dbReference type="GO" id="GO:0046167">
    <property type="term" value="P:glycerol-3-phosphate biosynthetic process"/>
    <property type="evidence" value="ECO:0007669"/>
    <property type="project" value="UniProtKB-UniRule"/>
</dbReference>
<dbReference type="InterPro" id="IPR006109">
    <property type="entry name" value="G3P_DH_NAD-dep_C"/>
</dbReference>
<evidence type="ECO:0000256" key="12">
    <source>
        <dbReference type="ARBA" id="ARBA00080511"/>
    </source>
</evidence>
<dbReference type="Pfam" id="PF01210">
    <property type="entry name" value="NAD_Gly3P_dh_N"/>
    <property type="match status" value="1"/>
</dbReference>
<keyword evidence="4 13" id="KW-0560">Oxidoreductase</keyword>
<dbReference type="GO" id="GO:0047952">
    <property type="term" value="F:glycerol-3-phosphate dehydrogenase [NAD(P)+] activity"/>
    <property type="evidence" value="ECO:0007669"/>
    <property type="project" value="UniProtKB-UniRule"/>
</dbReference>
<dbReference type="GO" id="GO:0046168">
    <property type="term" value="P:glycerol-3-phosphate catabolic process"/>
    <property type="evidence" value="ECO:0007669"/>
    <property type="project" value="InterPro"/>
</dbReference>
<evidence type="ECO:0000256" key="4">
    <source>
        <dbReference type="ARBA" id="ARBA00023002"/>
    </source>
</evidence>
<feature type="binding site" evidence="16">
    <location>
        <position position="253"/>
    </location>
    <ligand>
        <name>NAD(+)</name>
        <dbReference type="ChEBI" id="CHEBI:57540"/>
    </ligand>
</feature>
<feature type="binding site" evidence="13">
    <location>
        <position position="279"/>
    </location>
    <ligand>
        <name>NADPH</name>
        <dbReference type="ChEBI" id="CHEBI:57783"/>
    </ligand>
</feature>
<feature type="binding site" evidence="13">
    <location>
        <position position="48"/>
    </location>
    <ligand>
        <name>NADPH</name>
        <dbReference type="ChEBI" id="CHEBI:57783"/>
    </ligand>
</feature>
<sequence>MSIAVIGAGSWGTVLSEILADNGHDVVLWARNPEKAALIEQTRINTDYLPDLTLSPSIHVTHNLQWVGKAKVLVFVVPSKGMEALCRDLSQVSKGKGKILLTCTKGFSRETGELMSDVLEHYFPESQAIAALSGPNLAKELAQKQPGASVIASKDPKTAKTLQDFFLNGYFRPYISDDILGVQLCGALKNCYALVTGMISGMGLGENSQAALITRALAEMTRLGLKLGAHQETFAGLSGIGDLVATCTSPLSRNHTAGTLLAQGKTADEIERGTHMVIEGMSTTKTVYALSHKLGVEMPIIDQLYEVLYHHKEITLAAHDLMSRSGKKEWN</sequence>
<feature type="binding site" evidence="13">
    <location>
        <position position="254"/>
    </location>
    <ligand>
        <name>sn-glycerol 3-phosphate</name>
        <dbReference type="ChEBI" id="CHEBI:57597"/>
    </ligand>
</feature>
<comment type="subcellular location">
    <subcellularLocation>
        <location evidence="13">Cytoplasm</location>
    </subcellularLocation>
</comment>
<dbReference type="NCBIfam" id="NF000940">
    <property type="entry name" value="PRK00094.1-2"/>
    <property type="match status" value="1"/>
</dbReference>
<comment type="pathway">
    <text evidence="13">Membrane lipid metabolism; glycerophospholipid metabolism.</text>
</comment>
<feature type="binding site" evidence="13">
    <location>
        <position position="242"/>
    </location>
    <ligand>
        <name>sn-glycerol 3-phosphate</name>
        <dbReference type="ChEBI" id="CHEBI:57597"/>
    </ligand>
</feature>
<comment type="catalytic activity">
    <reaction evidence="9">
        <text>sn-glycerol 3-phosphate + NADP(+) = dihydroxyacetone phosphate + NADPH + H(+)</text>
        <dbReference type="Rhea" id="RHEA:11096"/>
        <dbReference type="ChEBI" id="CHEBI:15378"/>
        <dbReference type="ChEBI" id="CHEBI:57597"/>
        <dbReference type="ChEBI" id="CHEBI:57642"/>
        <dbReference type="ChEBI" id="CHEBI:57783"/>
        <dbReference type="ChEBI" id="CHEBI:58349"/>
        <dbReference type="EC" id="1.1.1.94"/>
    </reaction>
    <physiologicalReaction direction="right-to-left" evidence="9">
        <dbReference type="Rhea" id="RHEA:11098"/>
    </physiologicalReaction>
</comment>
<feature type="binding site" evidence="13">
    <location>
        <position position="105"/>
    </location>
    <ligand>
        <name>sn-glycerol 3-phosphate</name>
        <dbReference type="ChEBI" id="CHEBI:57597"/>
    </ligand>
</feature>
<dbReference type="GO" id="GO:0008654">
    <property type="term" value="P:phospholipid biosynthetic process"/>
    <property type="evidence" value="ECO:0007669"/>
    <property type="project" value="UniProtKB-KW"/>
</dbReference>
<comment type="catalytic activity">
    <reaction evidence="13">
        <text>sn-glycerol 3-phosphate + NAD(+) = dihydroxyacetone phosphate + NADH + H(+)</text>
        <dbReference type="Rhea" id="RHEA:11092"/>
        <dbReference type="ChEBI" id="CHEBI:15378"/>
        <dbReference type="ChEBI" id="CHEBI:57540"/>
        <dbReference type="ChEBI" id="CHEBI:57597"/>
        <dbReference type="ChEBI" id="CHEBI:57642"/>
        <dbReference type="ChEBI" id="CHEBI:57945"/>
        <dbReference type="EC" id="1.1.1.94"/>
    </reaction>
</comment>
<dbReference type="HAMAP" id="MF_00394">
    <property type="entry name" value="NAD_Glyc3P_dehydrog"/>
    <property type="match status" value="1"/>
</dbReference>
<dbReference type="InterPro" id="IPR008927">
    <property type="entry name" value="6-PGluconate_DH-like_C_sf"/>
</dbReference>
<dbReference type="InterPro" id="IPR011128">
    <property type="entry name" value="G3P_DH_NAD-dep_N"/>
</dbReference>
<feature type="binding site" evidence="13">
    <location>
        <position position="253"/>
    </location>
    <ligand>
        <name>NADPH</name>
        <dbReference type="ChEBI" id="CHEBI:57783"/>
    </ligand>
</feature>
<comment type="caution">
    <text evidence="20">The sequence shown here is derived from an EMBL/GenBank/DDBJ whole genome shotgun (WGS) entry which is preliminary data.</text>
</comment>
<feature type="binding site" evidence="16">
    <location>
        <position position="138"/>
    </location>
    <ligand>
        <name>NAD(+)</name>
        <dbReference type="ChEBI" id="CHEBI:57540"/>
    </ligand>
</feature>
<dbReference type="Proteomes" id="UP000754226">
    <property type="component" value="Unassembled WGS sequence"/>
</dbReference>
<evidence type="ECO:0000256" key="13">
    <source>
        <dbReference type="HAMAP-Rule" id="MF_00394"/>
    </source>
</evidence>
<proteinExistence type="inferred from homology"/>
<keyword evidence="2 13" id="KW-0444">Lipid biosynthesis</keyword>
<evidence type="ECO:0000313" key="20">
    <source>
        <dbReference type="EMBL" id="MBS5519686.1"/>
    </source>
</evidence>
<evidence type="ECO:0000256" key="3">
    <source>
        <dbReference type="ARBA" id="ARBA00022857"/>
    </source>
</evidence>
<comment type="function">
    <text evidence="13">Catalyzes the reduction of the glycolytic intermediate dihydroxyacetone phosphate (DHAP) to sn-glycerol 3-phosphate (G3P), the key precursor for phospholipid synthesis.</text>
</comment>
<evidence type="ECO:0000256" key="9">
    <source>
        <dbReference type="ARBA" id="ARBA00052716"/>
    </source>
</evidence>
<dbReference type="PANTHER" id="PTHR11728">
    <property type="entry name" value="GLYCEROL-3-PHOSPHATE DEHYDROGENASE"/>
    <property type="match status" value="1"/>
</dbReference>
<dbReference type="PANTHER" id="PTHR11728:SF1">
    <property type="entry name" value="GLYCEROL-3-PHOSPHATE DEHYDROGENASE [NAD(+)] 2, CHLOROPLASTIC"/>
    <property type="match status" value="1"/>
</dbReference>
<dbReference type="PIRSF" id="PIRSF000114">
    <property type="entry name" value="Glycerol-3-P_dh"/>
    <property type="match status" value="1"/>
</dbReference>
<evidence type="ECO:0000256" key="17">
    <source>
        <dbReference type="RuleBase" id="RU000437"/>
    </source>
</evidence>
<feature type="binding site" evidence="15">
    <location>
        <position position="105"/>
    </location>
    <ligand>
        <name>substrate</name>
    </ligand>
</feature>
<evidence type="ECO:0000256" key="10">
    <source>
        <dbReference type="ARBA" id="ARBA00066687"/>
    </source>
</evidence>
<comment type="caution">
    <text evidence="13">Lacks conserved residue(s) required for the propagation of feature annotation.</text>
</comment>
<evidence type="ECO:0000256" key="8">
    <source>
        <dbReference type="ARBA" id="ARBA00023264"/>
    </source>
</evidence>
<evidence type="ECO:0000256" key="5">
    <source>
        <dbReference type="ARBA" id="ARBA00023027"/>
    </source>
</evidence>
<dbReference type="Gene3D" id="1.10.1040.10">
    <property type="entry name" value="N-(1-d-carboxylethyl)-l-norvaline Dehydrogenase, domain 2"/>
    <property type="match status" value="1"/>
</dbReference>
<feature type="binding site" evidence="13">
    <location>
        <position position="11"/>
    </location>
    <ligand>
        <name>NADPH</name>
        <dbReference type="ChEBI" id="CHEBI:57783"/>
    </ligand>
</feature>
<dbReference type="FunFam" id="3.40.50.720:FF:000019">
    <property type="entry name" value="Glycerol-3-phosphate dehydrogenase [NAD(P)+]"/>
    <property type="match status" value="1"/>
</dbReference>
<comment type="similarity">
    <text evidence="1 13 17">Belongs to the NAD-dependent glycerol-3-phosphate dehydrogenase family.</text>
</comment>
<name>A0A943EDI2_9FIRM</name>
<feature type="domain" description="Glycerol-3-phosphate dehydrogenase NAD-dependent N-terminal" evidence="18">
    <location>
        <begin position="2"/>
        <end position="158"/>
    </location>
</feature>
<feature type="binding site" evidence="13">
    <location>
        <position position="10"/>
    </location>
    <ligand>
        <name>NADPH</name>
        <dbReference type="ChEBI" id="CHEBI:57783"/>
    </ligand>
</feature>
<evidence type="ECO:0000256" key="7">
    <source>
        <dbReference type="ARBA" id="ARBA00023209"/>
    </source>
</evidence>
<keyword evidence="6 13" id="KW-0443">Lipid metabolism</keyword>
<feature type="binding site" evidence="13">
    <location>
        <position position="277"/>
    </location>
    <ligand>
        <name>NADPH</name>
        <dbReference type="ChEBI" id="CHEBI:57783"/>
    </ligand>
</feature>
<evidence type="ECO:0000256" key="6">
    <source>
        <dbReference type="ARBA" id="ARBA00023098"/>
    </source>
</evidence>
<evidence type="ECO:0000256" key="1">
    <source>
        <dbReference type="ARBA" id="ARBA00011009"/>
    </source>
</evidence>
<keyword evidence="5 13" id="KW-0520">NAD</keyword>
<evidence type="ECO:0000259" key="18">
    <source>
        <dbReference type="Pfam" id="PF01210"/>
    </source>
</evidence>
<organism evidence="20 21">
    <name type="scientific">Acidaminococcus intestini</name>
    <dbReference type="NCBI Taxonomy" id="187327"/>
    <lineage>
        <taxon>Bacteria</taxon>
        <taxon>Bacillati</taxon>
        <taxon>Bacillota</taxon>
        <taxon>Negativicutes</taxon>
        <taxon>Acidaminococcales</taxon>
        <taxon>Acidaminococcaceae</taxon>
        <taxon>Acidaminococcus</taxon>
    </lineage>
</organism>
<keyword evidence="3 13" id="KW-0521">NADP</keyword>
<keyword evidence="13" id="KW-0963">Cytoplasm</keyword>
<reference evidence="20" key="1">
    <citation type="submission" date="2021-02" db="EMBL/GenBank/DDBJ databases">
        <title>Infant gut strain persistence is associated with maternal origin, phylogeny, and functional potential including surface adhesion and iron acquisition.</title>
        <authorList>
            <person name="Lou Y.C."/>
        </authorList>
    </citation>
    <scope>NUCLEOTIDE SEQUENCE</scope>
    <source>
        <strain evidence="20">L3_106_000M1_dasL3_106_000M1_concoct_15</strain>
    </source>
</reference>
<dbReference type="AlphaFoldDB" id="A0A943EDI2"/>
<feature type="binding site" evidence="16">
    <location>
        <begin position="7"/>
        <end position="12"/>
    </location>
    <ligand>
        <name>NAD(+)</name>
        <dbReference type="ChEBI" id="CHEBI:57540"/>
    </ligand>
</feature>
<keyword evidence="7 13" id="KW-0594">Phospholipid biosynthesis</keyword>
<feature type="binding site" evidence="13">
    <location>
        <position position="138"/>
    </location>
    <ligand>
        <name>NADPH</name>
        <dbReference type="ChEBI" id="CHEBI:57783"/>
    </ligand>
</feature>
<keyword evidence="13" id="KW-0547">Nucleotide-binding</keyword>
<feature type="domain" description="Glycerol-3-phosphate dehydrogenase NAD-dependent C-terminal" evidence="19">
    <location>
        <begin position="178"/>
        <end position="315"/>
    </location>
</feature>
<feature type="binding site" evidence="13">
    <location>
        <position position="253"/>
    </location>
    <ligand>
        <name>sn-glycerol 3-phosphate</name>
        <dbReference type="ChEBI" id="CHEBI:57597"/>
    </ligand>
</feature>
<dbReference type="GO" id="GO:0005975">
    <property type="term" value="P:carbohydrate metabolic process"/>
    <property type="evidence" value="ECO:0007669"/>
    <property type="project" value="InterPro"/>
</dbReference>
<accession>A0A943EDI2</accession>
<evidence type="ECO:0000256" key="14">
    <source>
        <dbReference type="PIRSR" id="PIRSR000114-1"/>
    </source>
</evidence>
<evidence type="ECO:0000259" key="19">
    <source>
        <dbReference type="Pfam" id="PF07479"/>
    </source>
</evidence>
<protein>
    <recommendedName>
        <fullName evidence="11 13">Glycerol-3-phosphate dehydrogenase [NAD(P)+]</fullName>
        <ecNumber evidence="10 13">1.1.1.94</ecNumber>
    </recommendedName>
    <alternativeName>
        <fullName evidence="13">NAD(P)(+)-dependent glycerol-3-phosphate dehydrogenase</fullName>
    </alternativeName>
    <alternativeName>
        <fullName evidence="12 13">NAD(P)H-dependent dihydroxyacetone-phosphate reductase</fullName>
    </alternativeName>
</protein>
<feature type="binding site" evidence="15">
    <location>
        <begin position="253"/>
        <end position="254"/>
    </location>
    <ligand>
        <name>substrate</name>
    </ligand>
</feature>
<dbReference type="GO" id="GO:0051287">
    <property type="term" value="F:NAD binding"/>
    <property type="evidence" value="ECO:0007669"/>
    <property type="project" value="InterPro"/>
</dbReference>
<dbReference type="GO" id="GO:0006650">
    <property type="term" value="P:glycerophospholipid metabolic process"/>
    <property type="evidence" value="ECO:0007669"/>
    <property type="project" value="UniProtKB-UniRule"/>
</dbReference>
<evidence type="ECO:0000256" key="16">
    <source>
        <dbReference type="PIRSR" id="PIRSR000114-3"/>
    </source>
</evidence>
<evidence type="ECO:0000256" key="11">
    <source>
        <dbReference type="ARBA" id="ARBA00069372"/>
    </source>
</evidence>
<feature type="binding site" evidence="13">
    <location>
        <position position="134"/>
    </location>
    <ligand>
        <name>sn-glycerol 3-phosphate</name>
        <dbReference type="ChEBI" id="CHEBI:57597"/>
    </ligand>
</feature>
<dbReference type="InterPro" id="IPR006168">
    <property type="entry name" value="G3P_DH_NAD-dep"/>
</dbReference>
<dbReference type="Pfam" id="PF07479">
    <property type="entry name" value="NAD_Gly3P_dh_C"/>
    <property type="match status" value="1"/>
</dbReference>
<feature type="binding site" evidence="13">
    <location>
        <position position="105"/>
    </location>
    <ligand>
        <name>NADPH</name>
        <dbReference type="ChEBI" id="CHEBI:57783"/>
    </ligand>
</feature>
<dbReference type="EC" id="1.1.1.94" evidence="10 13"/>
<feature type="active site" description="Proton acceptor" evidence="13 14">
    <location>
        <position position="189"/>
    </location>
</feature>
<dbReference type="InterPro" id="IPR036291">
    <property type="entry name" value="NAD(P)-bd_dom_sf"/>
</dbReference>
<evidence type="ECO:0000313" key="21">
    <source>
        <dbReference type="Proteomes" id="UP000754226"/>
    </source>
</evidence>
<evidence type="ECO:0000256" key="15">
    <source>
        <dbReference type="PIRSR" id="PIRSR000114-2"/>
    </source>
</evidence>
<dbReference type="SUPFAM" id="SSF51735">
    <property type="entry name" value="NAD(P)-binding Rossmann-fold domains"/>
    <property type="match status" value="1"/>
</dbReference>
<dbReference type="GO" id="GO:0005829">
    <property type="term" value="C:cytosol"/>
    <property type="evidence" value="ECO:0007669"/>
    <property type="project" value="TreeGrafter"/>
</dbReference>
<dbReference type="Gene3D" id="3.40.50.720">
    <property type="entry name" value="NAD(P)-binding Rossmann-like Domain"/>
    <property type="match status" value="1"/>
</dbReference>
<dbReference type="SUPFAM" id="SSF48179">
    <property type="entry name" value="6-phosphogluconate dehydrogenase C-terminal domain-like"/>
    <property type="match status" value="1"/>
</dbReference>
<dbReference type="EMBL" id="JAGZCZ010000005">
    <property type="protein sequence ID" value="MBS5519686.1"/>
    <property type="molecule type" value="Genomic_DNA"/>
</dbReference>
<feature type="binding site" evidence="13">
    <location>
        <position position="189"/>
    </location>
    <ligand>
        <name>sn-glycerol 3-phosphate</name>
        <dbReference type="ChEBI" id="CHEBI:57597"/>
    </ligand>
</feature>